<proteinExistence type="predicted"/>
<protein>
    <recommendedName>
        <fullName evidence="1">HNH nuclease domain-containing protein</fullName>
    </recommendedName>
</protein>
<organism evidence="2">
    <name type="scientific">Trichophyton rubrum CBS 288.86</name>
    <dbReference type="NCBI Taxonomy" id="1215330"/>
    <lineage>
        <taxon>Eukaryota</taxon>
        <taxon>Fungi</taxon>
        <taxon>Dikarya</taxon>
        <taxon>Ascomycota</taxon>
        <taxon>Pezizomycotina</taxon>
        <taxon>Eurotiomycetes</taxon>
        <taxon>Eurotiomycetidae</taxon>
        <taxon>Onygenales</taxon>
        <taxon>Arthrodermataceae</taxon>
        <taxon>Trichophyton</taxon>
    </lineage>
</organism>
<dbReference type="AlphaFoldDB" id="A0A022VWW9"/>
<evidence type="ECO:0000313" key="2">
    <source>
        <dbReference type="EMBL" id="EZF50551.1"/>
    </source>
</evidence>
<dbReference type="Pfam" id="PF13391">
    <property type="entry name" value="HNH_2"/>
    <property type="match status" value="1"/>
</dbReference>
<dbReference type="Proteomes" id="UP000023758">
    <property type="component" value="Unassembled WGS sequence"/>
</dbReference>
<dbReference type="OrthoDB" id="5352953at2759"/>
<dbReference type="InterPro" id="IPR003615">
    <property type="entry name" value="HNH_nuc"/>
</dbReference>
<reference evidence="2" key="1">
    <citation type="submission" date="2014-02" db="EMBL/GenBank/DDBJ databases">
        <title>The Genome Sequence of Trichophyton rubrum (morphotype fischeri) CBS 288.86.</title>
        <authorList>
            <consortium name="The Broad Institute Genomics Platform"/>
            <person name="Cuomo C.A."/>
            <person name="White T.C."/>
            <person name="Graser Y."/>
            <person name="Martinez-Rossi N."/>
            <person name="Heitman J."/>
            <person name="Young S.K."/>
            <person name="Zeng Q."/>
            <person name="Gargeya S."/>
            <person name="Abouelleil A."/>
            <person name="Alvarado L."/>
            <person name="Chapman S.B."/>
            <person name="Gainer-Dewar J."/>
            <person name="Goldberg J."/>
            <person name="Griggs A."/>
            <person name="Gujja S."/>
            <person name="Hansen M."/>
            <person name="Howarth C."/>
            <person name="Imamovic A."/>
            <person name="Larimer J."/>
            <person name="Martinez D."/>
            <person name="Murphy C."/>
            <person name="Pearson M.D."/>
            <person name="Persinoti G."/>
            <person name="Poon T."/>
            <person name="Priest M."/>
            <person name="Roberts A.D."/>
            <person name="Saif S."/>
            <person name="Shea T.D."/>
            <person name="Sykes S.N."/>
            <person name="Wortman J."/>
            <person name="Nusbaum C."/>
            <person name="Birren B."/>
        </authorList>
    </citation>
    <scope>NUCLEOTIDE SEQUENCE [LARGE SCALE GENOMIC DNA]</scope>
    <source>
        <strain evidence="2">CBS 288.86</strain>
    </source>
</reference>
<sequence length="353" mass="39225">MEFKFDFPIASSPVPSSSFSQLTSVSFGEAEDLDRQCRERFQKYVPVNAQDDVVRLLAAFMDHLPKDGSVRLMQDIIALDGDSKLRQLRNHLVDAVLKSMQAPGGKTPAPTPSPCGDTQVQIESLVVTSMNPSSRSEQSKLKKDCLKRDGYRCQATGLWDCKSVLDGLIIPNDHKASTTTETAHILPFSLGKFDADKAIETENKARIWQCLYRYFPGLHRVLSPETINTPANAITLDGYIHQQFGSLNVTFKETDDAHVYKIIKYDQTNHIAFSFLPSNGLMALRCEDSSVLMPSPFLLSVHARVGKILKVSGLKDRLEKIMYTLFLPSEVDPSGSTDLGTIVSNRLLILTDV</sequence>
<feature type="domain" description="HNH nuclease" evidence="1">
    <location>
        <begin position="153"/>
        <end position="251"/>
    </location>
</feature>
<dbReference type="HOGENOM" id="CLU_049186_0_0_1"/>
<name>A0A022VWW9_TRIRU</name>
<dbReference type="EMBL" id="KK207884">
    <property type="protein sequence ID" value="EZF50551.1"/>
    <property type="molecule type" value="Genomic_DNA"/>
</dbReference>
<gene>
    <name evidence="2" type="ORF">H103_06059</name>
</gene>
<accession>A0A022VWW9</accession>
<evidence type="ECO:0000259" key="1">
    <source>
        <dbReference type="Pfam" id="PF13391"/>
    </source>
</evidence>